<dbReference type="Proteomes" id="UP000588017">
    <property type="component" value="Unassembled WGS sequence"/>
</dbReference>
<name>A0A841K5M4_9HYPH</name>
<proteinExistence type="predicted"/>
<dbReference type="PROSITE" id="PS51257">
    <property type="entry name" value="PROKAR_LIPOPROTEIN"/>
    <property type="match status" value="1"/>
</dbReference>
<dbReference type="InterPro" id="IPR029058">
    <property type="entry name" value="AB_hydrolase_fold"/>
</dbReference>
<organism evidence="2 3">
    <name type="scientific">Chelatococcus composti</name>
    <dbReference type="NCBI Taxonomy" id="1743235"/>
    <lineage>
        <taxon>Bacteria</taxon>
        <taxon>Pseudomonadati</taxon>
        <taxon>Pseudomonadota</taxon>
        <taxon>Alphaproteobacteria</taxon>
        <taxon>Hyphomicrobiales</taxon>
        <taxon>Chelatococcaceae</taxon>
        <taxon>Chelatococcus</taxon>
    </lineage>
</organism>
<evidence type="ECO:0000256" key="1">
    <source>
        <dbReference type="SAM" id="SignalP"/>
    </source>
</evidence>
<gene>
    <name evidence="2" type="ORF">HNQ73_001430</name>
</gene>
<dbReference type="PANTHER" id="PTHR36513:SF1">
    <property type="entry name" value="TRANSMEMBRANE PROTEIN"/>
    <property type="match status" value="1"/>
</dbReference>
<feature type="signal peptide" evidence="1">
    <location>
        <begin position="1"/>
        <end position="27"/>
    </location>
</feature>
<evidence type="ECO:0000313" key="2">
    <source>
        <dbReference type="EMBL" id="MBB6167807.1"/>
    </source>
</evidence>
<keyword evidence="3" id="KW-1185">Reference proteome</keyword>
<dbReference type="RefSeq" id="WP_183333675.1">
    <property type="nucleotide sequence ID" value="NZ_BMHX01000003.1"/>
</dbReference>
<dbReference type="SUPFAM" id="SSF53474">
    <property type="entry name" value="alpha/beta-Hydrolases"/>
    <property type="match status" value="1"/>
</dbReference>
<dbReference type="PANTHER" id="PTHR36513">
    <property type="entry name" value="ABC TRANSMEMBRANE TYPE-1 DOMAIN-CONTAINING PROTEIN"/>
    <property type="match status" value="1"/>
</dbReference>
<dbReference type="AlphaFoldDB" id="A0A841K5M4"/>
<feature type="chain" id="PRO_5032508024" evidence="1">
    <location>
        <begin position="28"/>
        <end position="437"/>
    </location>
</feature>
<comment type="caution">
    <text evidence="2">The sequence shown here is derived from an EMBL/GenBank/DDBJ whole genome shotgun (WGS) entry which is preliminary data.</text>
</comment>
<sequence>MVRVGLRSCWLKALAGIVLCVALAACAGPPKGVLLPVSEQAPGTSTVEMIVATTRSPGDSPVEMFTGERGREPAFAQITVSIPPDNVRTIGEVQWPRRVPGNPATDFVTLKAERLDRQQALDWLHKAVARTPKRRVLVFIHGFNNRFEDAVFRFAQIVHDSGSPVVPVLFTWPSRASILAYGYDRESSTYSRDALEGLLAALARDPAVGEISVLAHSMGNWVTLEALRQMAIRKGHIAPKIRNVILAAPDVDVDVFRTQLAAIRPPRPNVTLFVSQDDRALAVSRRIWGSSARLGAINPDAEPYHTDLPRSGITVIDLTKLQTGDRLNHAKFASSPEVVQIIGQRLVAGQTMTDQRVGIGDRIIQLTAGAASTVGTAAGLVISAPVSVLDETSRNNLDDHMERLGGALADTAEATGTLLVPEAAGTRRAPASEPPPP</sequence>
<protein>
    <submittedName>
        <fullName evidence="2">Esterase/lipase superfamily enzyme</fullName>
    </submittedName>
</protein>
<dbReference type="PIRSF" id="PIRSF033909">
    <property type="entry name" value="UCP033909"/>
    <property type="match status" value="1"/>
</dbReference>
<reference evidence="2 3" key="1">
    <citation type="submission" date="2020-08" db="EMBL/GenBank/DDBJ databases">
        <title>Genomic Encyclopedia of Type Strains, Phase IV (KMG-IV): sequencing the most valuable type-strain genomes for metagenomic binning, comparative biology and taxonomic classification.</title>
        <authorList>
            <person name="Goeker M."/>
        </authorList>
    </citation>
    <scope>NUCLEOTIDE SEQUENCE [LARGE SCALE GENOMIC DNA]</scope>
    <source>
        <strain evidence="2 3">DSM 101465</strain>
    </source>
</reference>
<keyword evidence="1" id="KW-0732">Signal</keyword>
<dbReference type="InterPro" id="IPR014586">
    <property type="entry name" value="UCP033909"/>
</dbReference>
<dbReference type="InterPro" id="IPR010297">
    <property type="entry name" value="DUF900_hydrolase"/>
</dbReference>
<dbReference type="Gene3D" id="3.40.50.1820">
    <property type="entry name" value="alpha/beta hydrolase"/>
    <property type="match status" value="1"/>
</dbReference>
<dbReference type="EMBL" id="JACHEH010000003">
    <property type="protein sequence ID" value="MBB6167807.1"/>
    <property type="molecule type" value="Genomic_DNA"/>
</dbReference>
<dbReference type="Pfam" id="PF05990">
    <property type="entry name" value="DUF900"/>
    <property type="match status" value="1"/>
</dbReference>
<evidence type="ECO:0000313" key="3">
    <source>
        <dbReference type="Proteomes" id="UP000588017"/>
    </source>
</evidence>
<accession>A0A841K5M4</accession>